<sequence>MKKTKIAIIGNGSISHVHMAAYKKLSNVEVVANCDINEERAKEFAQKYGIPHYYTDYNEMLEKEELDGVSICTWNNVHAPATIAALKAGANVLCEKPLALNAKEAEEMVQTAKKNDKLLMVGFVRRFGLNTKVLKDRIDQGDLGQIYYAKTGVLRRVGNPGGWFSDKKRSGGGPLIDLGVHMIDLARYLMGKPKAVSVMGSTYDLVGARSNIKGIQQYKSVDYSDYNDVEDFAVGFIKFDNGATLVVETSWAQHIKKDYLYLELYGSKAGATMEPELEIYTEKNNYLVDEKPIIDSHFIDFQTMFDKEIEHFIDCIQNGTPCISPGEDGLELMKILDAIYESAKTGHEVIIK</sequence>
<dbReference type="InterPro" id="IPR036291">
    <property type="entry name" value="NAD(P)-bd_dom_sf"/>
</dbReference>
<dbReference type="GO" id="GO:0000166">
    <property type="term" value="F:nucleotide binding"/>
    <property type="evidence" value="ECO:0007669"/>
    <property type="project" value="InterPro"/>
</dbReference>
<evidence type="ECO:0000259" key="2">
    <source>
        <dbReference type="Pfam" id="PF01408"/>
    </source>
</evidence>
<dbReference type="Gene3D" id="3.30.360.10">
    <property type="entry name" value="Dihydrodipicolinate Reductase, domain 2"/>
    <property type="match status" value="1"/>
</dbReference>
<evidence type="ECO:0000313" key="5">
    <source>
        <dbReference type="Proteomes" id="UP000010146"/>
    </source>
</evidence>
<dbReference type="PANTHER" id="PTHR43249:SF1">
    <property type="entry name" value="D-GLUCOSIDE 3-DEHYDROGENASE"/>
    <property type="match status" value="1"/>
</dbReference>
<dbReference type="Proteomes" id="UP000010146">
    <property type="component" value="Unassembled WGS sequence"/>
</dbReference>
<dbReference type="InterPro" id="IPR000683">
    <property type="entry name" value="Gfo/Idh/MocA-like_OxRdtase_N"/>
</dbReference>
<dbReference type="PANTHER" id="PTHR43249">
    <property type="entry name" value="UDP-N-ACETYL-2-AMINO-2-DEOXY-D-GLUCURONATE OXIDASE"/>
    <property type="match status" value="1"/>
</dbReference>
<reference evidence="4 5" key="1">
    <citation type="submission" date="2008-07" db="EMBL/GenBank/DDBJ databases">
        <authorList>
            <person name="Gonzalez J."/>
            <person name="Sokolova T."/>
            <person name="Ferriera S."/>
            <person name="Johnson J."/>
            <person name="Kravitz S."/>
            <person name="Beeson K."/>
            <person name="Sutton G."/>
            <person name="Rogers Y.-H."/>
            <person name="Friedman R."/>
            <person name="Frazier M."/>
            <person name="Venter J.C."/>
        </authorList>
    </citation>
    <scope>NUCLEOTIDE SEQUENCE [LARGE SCALE GENOMIC DNA]</scope>
    <source>
        <strain evidence="4 5">DSM 12653</strain>
    </source>
</reference>
<protein>
    <submittedName>
        <fullName evidence="4">Dehydrogenase</fullName>
    </submittedName>
</protein>
<dbReference type="EMBL" id="ABXP02000115">
    <property type="protein sequence ID" value="KKC28770.1"/>
    <property type="molecule type" value="Genomic_DNA"/>
</dbReference>
<dbReference type="InterPro" id="IPR004104">
    <property type="entry name" value="Gfo/Idh/MocA-like_OxRdtase_C"/>
</dbReference>
<dbReference type="AlphaFoldDB" id="A0A0F5PJH6"/>
<name>A0A0F5PJH6_9THEO</name>
<evidence type="ECO:0000313" key="4">
    <source>
        <dbReference type="EMBL" id="KKC28770.1"/>
    </source>
</evidence>
<dbReference type="Pfam" id="PF02894">
    <property type="entry name" value="GFO_IDH_MocA_C"/>
    <property type="match status" value="1"/>
</dbReference>
<dbReference type="InterPro" id="IPR052515">
    <property type="entry name" value="Gfo/Idh/MocA_Oxidoreductase"/>
</dbReference>
<dbReference type="SUPFAM" id="SSF55347">
    <property type="entry name" value="Glyceraldehyde-3-phosphate dehydrogenase-like, C-terminal domain"/>
    <property type="match status" value="1"/>
</dbReference>
<evidence type="ECO:0000259" key="3">
    <source>
        <dbReference type="Pfam" id="PF02894"/>
    </source>
</evidence>
<feature type="domain" description="Gfo/Idh/MocA-like oxidoreductase C-terminal" evidence="3">
    <location>
        <begin position="135"/>
        <end position="349"/>
    </location>
</feature>
<dbReference type="Pfam" id="PF01408">
    <property type="entry name" value="GFO_IDH_MocA"/>
    <property type="match status" value="1"/>
</dbReference>
<gene>
    <name evidence="4" type="ORF">CDSM653_02152</name>
</gene>
<reference evidence="4 5" key="2">
    <citation type="journal article" date="2015" name="BMC Genomics">
        <title>Analysis of three genomes within the thermophilic bacterial species Caldanaerobacter subterraneus with a focus on carbon monoxide dehydrogenase evolution and hydrolase diversity.</title>
        <authorList>
            <person name="Sant'Anna F.H."/>
            <person name="Lebedinsky A.V."/>
            <person name="Sokolova T.G."/>
            <person name="Robb F.T."/>
            <person name="Gonzalez J.M."/>
        </authorList>
    </citation>
    <scope>NUCLEOTIDE SEQUENCE [LARGE SCALE GENOMIC DNA]</scope>
    <source>
        <strain evidence="4 5">DSM 12653</strain>
    </source>
</reference>
<reference evidence="5" key="3">
    <citation type="submission" date="2015-02" db="EMBL/GenBank/DDBJ databases">
        <title>Genome analysis of three genomes within the thermophilic hydrogenogenic bacterial species Caldanaerobacter subterraneus.</title>
        <authorList>
            <person name="Sant'Anna F.H."/>
            <person name="Lebedinsky A."/>
            <person name="Sokolova T."/>
            <person name="Robb F.T."/>
            <person name="Gonzalez J.M."/>
        </authorList>
    </citation>
    <scope>NUCLEOTIDE SEQUENCE [LARGE SCALE GENOMIC DNA]</scope>
    <source>
        <strain evidence="5">DSM 12653</strain>
    </source>
</reference>
<evidence type="ECO:0000256" key="1">
    <source>
        <dbReference type="ARBA" id="ARBA00010928"/>
    </source>
</evidence>
<dbReference type="SUPFAM" id="SSF51735">
    <property type="entry name" value="NAD(P)-binding Rossmann-fold domains"/>
    <property type="match status" value="1"/>
</dbReference>
<organism evidence="4 5">
    <name type="scientific">Caldanaerobacter subterraneus subsp. pacificus DSM 12653</name>
    <dbReference type="NCBI Taxonomy" id="391606"/>
    <lineage>
        <taxon>Bacteria</taxon>
        <taxon>Bacillati</taxon>
        <taxon>Bacillota</taxon>
        <taxon>Clostridia</taxon>
        <taxon>Thermoanaerobacterales</taxon>
        <taxon>Thermoanaerobacteraceae</taxon>
        <taxon>Caldanaerobacter</taxon>
    </lineage>
</organism>
<dbReference type="RefSeq" id="WP_043883772.1">
    <property type="nucleotide sequence ID" value="NZ_ABXP02000115.1"/>
</dbReference>
<feature type="domain" description="Gfo/Idh/MocA-like oxidoreductase N-terminal" evidence="2">
    <location>
        <begin position="5"/>
        <end position="123"/>
    </location>
</feature>
<comment type="caution">
    <text evidence="4">The sequence shown here is derived from an EMBL/GenBank/DDBJ whole genome shotgun (WGS) entry which is preliminary data.</text>
</comment>
<accession>A0A0F5PJH6</accession>
<proteinExistence type="inferred from homology"/>
<comment type="similarity">
    <text evidence="1">Belongs to the Gfo/Idh/MocA family.</text>
</comment>
<dbReference type="Gene3D" id="3.40.50.720">
    <property type="entry name" value="NAD(P)-binding Rossmann-like Domain"/>
    <property type="match status" value="1"/>
</dbReference>